<organism evidence="2 3">
    <name type="scientific">Nocardia rhamnosiphila</name>
    <dbReference type="NCBI Taxonomy" id="426716"/>
    <lineage>
        <taxon>Bacteria</taxon>
        <taxon>Bacillati</taxon>
        <taxon>Actinomycetota</taxon>
        <taxon>Actinomycetes</taxon>
        <taxon>Mycobacteriales</taxon>
        <taxon>Nocardiaceae</taxon>
        <taxon>Nocardia</taxon>
    </lineage>
</organism>
<dbReference type="EMBL" id="JBEYBF010000004">
    <property type="protein sequence ID" value="MEU1951915.1"/>
    <property type="molecule type" value="Genomic_DNA"/>
</dbReference>
<feature type="compositionally biased region" description="Acidic residues" evidence="1">
    <location>
        <begin position="130"/>
        <end position="143"/>
    </location>
</feature>
<protein>
    <recommendedName>
        <fullName evidence="4">DNA primase</fullName>
    </recommendedName>
</protein>
<evidence type="ECO:0000313" key="3">
    <source>
        <dbReference type="Proteomes" id="UP001550628"/>
    </source>
</evidence>
<sequence>MKGGARIALGVGIGYFLGRTRKMRWAMGLAGAAMSKRSTGLAGELLERGTSTLGGTKELTKITDTVRGELLGAVRSAAVTAASNRLDALNDRLQSPVPTEDEDEDEDGGGRGRPAATEEDTEPEPNAADETADETPDEEEAEEPAPRPRARRTTATKSSRSGTRTSTRSSDSGESGTTASRRRRAGADTDKAPVRRTRR</sequence>
<evidence type="ECO:0000256" key="1">
    <source>
        <dbReference type="SAM" id="MobiDB-lite"/>
    </source>
</evidence>
<evidence type="ECO:0000313" key="2">
    <source>
        <dbReference type="EMBL" id="MEU1951915.1"/>
    </source>
</evidence>
<feature type="compositionally biased region" description="Low complexity" evidence="1">
    <location>
        <begin position="155"/>
        <end position="179"/>
    </location>
</feature>
<comment type="caution">
    <text evidence="2">The sequence shown here is derived from an EMBL/GenBank/DDBJ whole genome shotgun (WGS) entry which is preliminary data.</text>
</comment>
<evidence type="ECO:0008006" key="4">
    <source>
        <dbReference type="Google" id="ProtNLM"/>
    </source>
</evidence>
<gene>
    <name evidence="2" type="ORF">ABZ510_08620</name>
</gene>
<reference evidence="2 3" key="1">
    <citation type="submission" date="2024-06" db="EMBL/GenBank/DDBJ databases">
        <title>The Natural Products Discovery Center: Release of the First 8490 Sequenced Strains for Exploring Actinobacteria Biosynthetic Diversity.</title>
        <authorList>
            <person name="Kalkreuter E."/>
            <person name="Kautsar S.A."/>
            <person name="Yang D."/>
            <person name="Bader C.D."/>
            <person name="Teijaro C.N."/>
            <person name="Fluegel L."/>
            <person name="Davis C.M."/>
            <person name="Simpson J.R."/>
            <person name="Lauterbach L."/>
            <person name="Steele A.D."/>
            <person name="Gui C."/>
            <person name="Meng S."/>
            <person name="Li G."/>
            <person name="Viehrig K."/>
            <person name="Ye F."/>
            <person name="Su P."/>
            <person name="Kiefer A.F."/>
            <person name="Nichols A."/>
            <person name="Cepeda A.J."/>
            <person name="Yan W."/>
            <person name="Fan B."/>
            <person name="Jiang Y."/>
            <person name="Adhikari A."/>
            <person name="Zheng C.-J."/>
            <person name="Schuster L."/>
            <person name="Cowan T.M."/>
            <person name="Smanski M.J."/>
            <person name="Chevrette M.G."/>
            <person name="De Carvalho L.P.S."/>
            <person name="Shen B."/>
        </authorList>
    </citation>
    <scope>NUCLEOTIDE SEQUENCE [LARGE SCALE GENOMIC DNA]</scope>
    <source>
        <strain evidence="2 3">NPDC019708</strain>
    </source>
</reference>
<name>A0ABV2WM19_9NOCA</name>
<proteinExistence type="predicted"/>
<feature type="region of interest" description="Disordered" evidence="1">
    <location>
        <begin position="89"/>
        <end position="199"/>
    </location>
</feature>
<dbReference type="GeneID" id="96241960"/>
<dbReference type="RefSeq" id="WP_030520260.1">
    <property type="nucleotide sequence ID" value="NZ_JBEYBD010000001.1"/>
</dbReference>
<accession>A0ABV2WM19</accession>
<dbReference type="Proteomes" id="UP001550628">
    <property type="component" value="Unassembled WGS sequence"/>
</dbReference>
<keyword evidence="3" id="KW-1185">Reference proteome</keyword>